<evidence type="ECO:0000256" key="6">
    <source>
        <dbReference type="PROSITE-ProRule" id="PRU10141"/>
    </source>
</evidence>
<feature type="region of interest" description="Disordered" evidence="7">
    <location>
        <begin position="100"/>
        <end position="148"/>
    </location>
</feature>
<accession>A0A5A8CG64</accession>
<comment type="caution">
    <text evidence="9">The sequence shown here is derived from an EMBL/GenBank/DDBJ whole genome shotgun (WGS) entry which is preliminary data.</text>
</comment>
<dbReference type="AlphaFoldDB" id="A0A5A8CG64"/>
<dbReference type="SUPFAM" id="SSF56112">
    <property type="entry name" value="Protein kinase-like (PK-like)"/>
    <property type="match status" value="1"/>
</dbReference>
<proteinExistence type="predicted"/>
<dbReference type="InterPro" id="IPR017441">
    <property type="entry name" value="Protein_kinase_ATP_BS"/>
</dbReference>
<dbReference type="Proteomes" id="UP000325113">
    <property type="component" value="Unassembled WGS sequence"/>
</dbReference>
<gene>
    <name evidence="9" type="ORF">FNF31_06775</name>
</gene>
<evidence type="ECO:0000313" key="10">
    <source>
        <dbReference type="Proteomes" id="UP000325113"/>
    </source>
</evidence>
<dbReference type="Gene3D" id="1.10.510.10">
    <property type="entry name" value="Transferase(Phosphotransferase) domain 1"/>
    <property type="match status" value="2"/>
</dbReference>
<keyword evidence="4" id="KW-0418">Kinase</keyword>
<evidence type="ECO:0000256" key="5">
    <source>
        <dbReference type="ARBA" id="ARBA00022840"/>
    </source>
</evidence>
<organism evidence="9 10">
    <name type="scientific">Cafeteria roenbergensis</name>
    <name type="common">Marine flagellate</name>
    <dbReference type="NCBI Taxonomy" id="33653"/>
    <lineage>
        <taxon>Eukaryota</taxon>
        <taxon>Sar</taxon>
        <taxon>Stramenopiles</taxon>
        <taxon>Bigyra</taxon>
        <taxon>Opalozoa</taxon>
        <taxon>Bicosoecida</taxon>
        <taxon>Cafeteriaceae</taxon>
        <taxon>Cafeteria</taxon>
    </lineage>
</organism>
<evidence type="ECO:0000256" key="4">
    <source>
        <dbReference type="ARBA" id="ARBA00022777"/>
    </source>
</evidence>
<dbReference type="PANTHER" id="PTHR24351">
    <property type="entry name" value="RIBOSOMAL PROTEIN S6 KINASE"/>
    <property type="match status" value="1"/>
</dbReference>
<dbReference type="InterPro" id="IPR011009">
    <property type="entry name" value="Kinase-like_dom_sf"/>
</dbReference>
<name>A0A5A8CG64_CAFRO</name>
<evidence type="ECO:0000256" key="1">
    <source>
        <dbReference type="ARBA" id="ARBA00022527"/>
    </source>
</evidence>
<keyword evidence="1" id="KW-0723">Serine/threonine-protein kinase</keyword>
<dbReference type="EMBL" id="VLTM01000112">
    <property type="protein sequence ID" value="KAA0151758.1"/>
    <property type="molecule type" value="Genomic_DNA"/>
</dbReference>
<dbReference type="GO" id="GO:0004674">
    <property type="term" value="F:protein serine/threonine kinase activity"/>
    <property type="evidence" value="ECO:0007669"/>
    <property type="project" value="UniProtKB-KW"/>
</dbReference>
<dbReference type="PROSITE" id="PS50011">
    <property type="entry name" value="PROTEIN_KINASE_DOM"/>
    <property type="match status" value="1"/>
</dbReference>
<evidence type="ECO:0000256" key="3">
    <source>
        <dbReference type="ARBA" id="ARBA00022741"/>
    </source>
</evidence>
<evidence type="ECO:0000256" key="2">
    <source>
        <dbReference type="ARBA" id="ARBA00022679"/>
    </source>
</evidence>
<feature type="region of interest" description="Disordered" evidence="7">
    <location>
        <begin position="1"/>
        <end position="23"/>
    </location>
</feature>
<dbReference type="GO" id="GO:0005524">
    <property type="term" value="F:ATP binding"/>
    <property type="evidence" value="ECO:0007669"/>
    <property type="project" value="UniProtKB-UniRule"/>
</dbReference>
<dbReference type="Pfam" id="PF00069">
    <property type="entry name" value="Pkinase"/>
    <property type="match status" value="2"/>
</dbReference>
<dbReference type="PROSITE" id="PS00107">
    <property type="entry name" value="PROTEIN_KINASE_ATP"/>
    <property type="match status" value="1"/>
</dbReference>
<protein>
    <recommendedName>
        <fullName evidence="8">Protein kinase domain-containing protein</fullName>
    </recommendedName>
</protein>
<keyword evidence="3 6" id="KW-0547">Nucleotide-binding</keyword>
<keyword evidence="5 6" id="KW-0067">ATP-binding</keyword>
<keyword evidence="2" id="KW-0808">Transferase</keyword>
<dbReference type="InterPro" id="IPR000719">
    <property type="entry name" value="Prot_kinase_dom"/>
</dbReference>
<feature type="domain" description="Protein kinase" evidence="8">
    <location>
        <begin position="29"/>
        <end position="426"/>
    </location>
</feature>
<dbReference type="SMART" id="SM00220">
    <property type="entry name" value="S_TKc"/>
    <property type="match status" value="1"/>
</dbReference>
<sequence length="466" mass="48992">MASATCEASTPEARSIPTTRHDSPFASRWKVVRELGRGSFSTVFLAEPLDRDALGFLAPPGPLAVKLFPAGDSAADLRSEIRAMTALSAWSHTRAAVPGRAGLAGHDPRKAAASLASAAGEDHPEAATRRGRRRRSCPSPPPESSTLAVPVDEVERLVEAGSSSILRAFGLEQSPFETALVLEPCLGGDLRDYLAARFSHTKRAAAGGLVTEAQARPIAFHLVLALAFCHSRGVAVRDLKPENVLIARDGSIRLSDFGLSATDCWSPTRGVYLQSGTATYMGPEGLAGCFGATRGAGVVVGPGSSGGGVEPDDASGAACGAEVPSAAHAPASTANEHGTAVDWWALGATLYELLLGVPPFFRKGQQDAETARRVLTEPFELPPWASSGQLSEEATSLLEDLLCKDPERRLGVRDAGVESLLRHPFFGRGRRARQRLAEAIPVDLEADGAWRWLPGLAEGGAQSDSD</sequence>
<evidence type="ECO:0000313" key="9">
    <source>
        <dbReference type="EMBL" id="KAA0151758.1"/>
    </source>
</evidence>
<evidence type="ECO:0000259" key="8">
    <source>
        <dbReference type="PROSITE" id="PS50011"/>
    </source>
</evidence>
<feature type="binding site" evidence="6">
    <location>
        <position position="66"/>
    </location>
    <ligand>
        <name>ATP</name>
        <dbReference type="ChEBI" id="CHEBI:30616"/>
    </ligand>
</feature>
<reference evidence="9 10" key="1">
    <citation type="submission" date="2019-07" db="EMBL/GenBank/DDBJ databases">
        <title>Genomes of Cafeteria roenbergensis.</title>
        <authorList>
            <person name="Fischer M.G."/>
            <person name="Hackl T."/>
            <person name="Roman M."/>
        </authorList>
    </citation>
    <scope>NUCLEOTIDE SEQUENCE [LARGE SCALE GENOMIC DNA]</scope>
    <source>
        <strain evidence="9 10">Cflag</strain>
    </source>
</reference>
<evidence type="ECO:0000256" key="7">
    <source>
        <dbReference type="SAM" id="MobiDB-lite"/>
    </source>
</evidence>